<dbReference type="CDD" id="cd23507">
    <property type="entry name" value="hydrophobin_I"/>
    <property type="match status" value="1"/>
</dbReference>
<feature type="chain" id="PRO_5034543210" description="Hydrophobin" evidence="7">
    <location>
        <begin position="20"/>
        <end position="114"/>
    </location>
</feature>
<keyword evidence="3 7" id="KW-0134">Cell wall</keyword>
<dbReference type="GO" id="GO:0005199">
    <property type="term" value="F:structural constituent of cell wall"/>
    <property type="evidence" value="ECO:0007669"/>
    <property type="project" value="InterPro"/>
</dbReference>
<evidence type="ECO:0000313" key="8">
    <source>
        <dbReference type="EMBL" id="KAF5389703.1"/>
    </source>
</evidence>
<evidence type="ECO:0000256" key="6">
    <source>
        <dbReference type="ARBA" id="ARBA00093546"/>
    </source>
</evidence>
<comment type="subunit">
    <text evidence="6">Self-assembles to form functional amyloid fibrils called rodlets. Self-assembly into fibrillar rodlets occurs spontaneously at hydrophobic:hydrophilic interfaces and the rodlets further associate laterally to form amphipathic monolayers.</text>
</comment>
<evidence type="ECO:0000313" key="9">
    <source>
        <dbReference type="Proteomes" id="UP000518752"/>
    </source>
</evidence>
<accession>A0A8H5HUK2</accession>
<organism evidence="8 9">
    <name type="scientific">Collybiopsis confluens</name>
    <dbReference type="NCBI Taxonomy" id="2823264"/>
    <lineage>
        <taxon>Eukaryota</taxon>
        <taxon>Fungi</taxon>
        <taxon>Dikarya</taxon>
        <taxon>Basidiomycota</taxon>
        <taxon>Agaricomycotina</taxon>
        <taxon>Agaricomycetes</taxon>
        <taxon>Agaricomycetidae</taxon>
        <taxon>Agaricales</taxon>
        <taxon>Marasmiineae</taxon>
        <taxon>Omphalotaceae</taxon>
        <taxon>Collybiopsis</taxon>
    </lineage>
</organism>
<dbReference type="AlphaFoldDB" id="A0A8H5HUK2"/>
<feature type="signal peptide" evidence="7">
    <location>
        <begin position="1"/>
        <end position="19"/>
    </location>
</feature>
<proteinExistence type="inferred from homology"/>
<dbReference type="SMART" id="SM00075">
    <property type="entry name" value="HYDRO"/>
    <property type="match status" value="1"/>
</dbReference>
<gene>
    <name evidence="8" type="ORF">D9757_005968</name>
</gene>
<keyword evidence="5 7" id="KW-1015">Disulfide bond</keyword>
<comment type="subcellular location">
    <subcellularLocation>
        <location evidence="1 7">Secreted</location>
        <location evidence="1 7">Cell wall</location>
    </subcellularLocation>
</comment>
<evidence type="ECO:0000256" key="4">
    <source>
        <dbReference type="ARBA" id="ARBA00022525"/>
    </source>
</evidence>
<evidence type="ECO:0000256" key="2">
    <source>
        <dbReference type="ARBA" id="ARBA00010446"/>
    </source>
</evidence>
<evidence type="ECO:0000256" key="3">
    <source>
        <dbReference type="ARBA" id="ARBA00022512"/>
    </source>
</evidence>
<name>A0A8H5HUK2_9AGAR</name>
<dbReference type="InterPro" id="IPR001338">
    <property type="entry name" value="Class_I_Hydrophobin"/>
</dbReference>
<dbReference type="GO" id="GO:0009277">
    <property type="term" value="C:fungal-type cell wall"/>
    <property type="evidence" value="ECO:0007669"/>
    <property type="project" value="InterPro"/>
</dbReference>
<evidence type="ECO:0000256" key="5">
    <source>
        <dbReference type="ARBA" id="ARBA00023157"/>
    </source>
</evidence>
<evidence type="ECO:0000256" key="1">
    <source>
        <dbReference type="ARBA" id="ARBA00004191"/>
    </source>
</evidence>
<comment type="caution">
    <text evidence="8">The sequence shown here is derived from an EMBL/GenBank/DDBJ whole genome shotgun (WGS) entry which is preliminary data.</text>
</comment>
<dbReference type="EMBL" id="JAACJN010000020">
    <property type="protein sequence ID" value="KAF5389703.1"/>
    <property type="molecule type" value="Genomic_DNA"/>
</dbReference>
<dbReference type="OrthoDB" id="4225815at2759"/>
<reference evidence="8 9" key="1">
    <citation type="journal article" date="2020" name="ISME J.">
        <title>Uncovering the hidden diversity of litter-decomposition mechanisms in mushroom-forming fungi.</title>
        <authorList>
            <person name="Floudas D."/>
            <person name="Bentzer J."/>
            <person name="Ahren D."/>
            <person name="Johansson T."/>
            <person name="Persson P."/>
            <person name="Tunlid A."/>
        </authorList>
    </citation>
    <scope>NUCLEOTIDE SEQUENCE [LARGE SCALE GENOMIC DNA]</scope>
    <source>
        <strain evidence="8 9">CBS 406.79</strain>
    </source>
</reference>
<keyword evidence="7" id="KW-0732">Signal</keyword>
<protein>
    <recommendedName>
        <fullName evidence="7">Hydrophobin</fullName>
    </recommendedName>
</protein>
<evidence type="ECO:0000256" key="7">
    <source>
        <dbReference type="RuleBase" id="RU365009"/>
    </source>
</evidence>
<keyword evidence="9" id="KW-1185">Reference proteome</keyword>
<comment type="similarity">
    <text evidence="2 7">Belongs to the fungal hydrophobin family.</text>
</comment>
<dbReference type="Proteomes" id="UP000518752">
    <property type="component" value="Unassembled WGS sequence"/>
</dbReference>
<keyword evidence="4 7" id="KW-0964">Secreted</keyword>
<dbReference type="Pfam" id="PF01185">
    <property type="entry name" value="Hydrophobin"/>
    <property type="match status" value="1"/>
</dbReference>
<sequence>MLSTLATTTIIALATLVVATPSPSTISSRQTSFASCSTGSLLCCNVVRSASDPSTSALLGLLGIVIPDSSVIIGITCAPISLIEFNPCAGGQIVCCEDNSHGGLVAISCVPATL</sequence>